<feature type="transmembrane region" description="Helical" evidence="1">
    <location>
        <begin position="27"/>
        <end position="50"/>
    </location>
</feature>
<name>A0A508WVZ5_9HYPH</name>
<feature type="transmembrane region" description="Helical" evidence="1">
    <location>
        <begin position="184"/>
        <end position="202"/>
    </location>
</feature>
<dbReference type="PANTHER" id="PTHR30199">
    <property type="entry name" value="MFS FAMILY TRANSPORTER, PREDICTED SUBSTRATE BENZOATE"/>
    <property type="match status" value="1"/>
</dbReference>
<dbReference type="Pfam" id="PF03594">
    <property type="entry name" value="BenE"/>
    <property type="match status" value="1"/>
</dbReference>
<evidence type="ECO:0000313" key="3">
    <source>
        <dbReference type="Proteomes" id="UP000507954"/>
    </source>
</evidence>
<keyword evidence="1" id="KW-0472">Membrane</keyword>
<evidence type="ECO:0000256" key="1">
    <source>
        <dbReference type="SAM" id="Phobius"/>
    </source>
</evidence>
<dbReference type="GO" id="GO:0042925">
    <property type="term" value="F:benzoate transmembrane transporter activity"/>
    <property type="evidence" value="ECO:0007669"/>
    <property type="project" value="InterPro"/>
</dbReference>
<accession>A0A508WVZ5</accession>
<dbReference type="EMBL" id="CABFNB010000092">
    <property type="protein sequence ID" value="VTZ61375.1"/>
    <property type="molecule type" value="Genomic_DNA"/>
</dbReference>
<proteinExistence type="predicted"/>
<feature type="transmembrane region" description="Helical" evidence="1">
    <location>
        <begin position="160"/>
        <end position="178"/>
    </location>
</feature>
<feature type="transmembrane region" description="Helical" evidence="1">
    <location>
        <begin position="390"/>
        <end position="406"/>
    </location>
</feature>
<protein>
    <submittedName>
        <fullName evidence="2">Benzoate transporter</fullName>
    </submittedName>
</protein>
<dbReference type="PANTHER" id="PTHR30199:SF0">
    <property type="entry name" value="INNER MEMBRANE PROTEIN YDCO"/>
    <property type="match status" value="1"/>
</dbReference>
<feature type="transmembrane region" description="Helical" evidence="1">
    <location>
        <begin position="106"/>
        <end position="127"/>
    </location>
</feature>
<feature type="transmembrane region" description="Helical" evidence="1">
    <location>
        <begin position="309"/>
        <end position="333"/>
    </location>
</feature>
<organism evidence="2 3">
    <name type="scientific">Sinorhizobium medicae</name>
    <dbReference type="NCBI Taxonomy" id="110321"/>
    <lineage>
        <taxon>Bacteria</taxon>
        <taxon>Pseudomonadati</taxon>
        <taxon>Pseudomonadota</taxon>
        <taxon>Alphaproteobacteria</taxon>
        <taxon>Hyphomicrobiales</taxon>
        <taxon>Rhizobiaceae</taxon>
        <taxon>Sinorhizobium/Ensifer group</taxon>
        <taxon>Sinorhizobium</taxon>
    </lineage>
</organism>
<reference evidence="2 3" key="1">
    <citation type="submission" date="2019-06" db="EMBL/GenBank/DDBJ databases">
        <authorList>
            <person name="Le Quere A."/>
            <person name="Colella S."/>
        </authorList>
    </citation>
    <scope>NUCLEOTIDE SEQUENCE [LARGE SCALE GENOMIC DNA]</scope>
    <source>
        <strain evidence="2">EmedicaeMD41</strain>
    </source>
</reference>
<feature type="transmembrane region" description="Helical" evidence="1">
    <location>
        <begin position="339"/>
        <end position="361"/>
    </location>
</feature>
<keyword evidence="1" id="KW-1133">Transmembrane helix</keyword>
<dbReference type="NCBIfam" id="TIGR00843">
    <property type="entry name" value="benE"/>
    <property type="match status" value="1"/>
</dbReference>
<dbReference type="AlphaFoldDB" id="A0A508WVZ5"/>
<feature type="transmembrane region" description="Helical" evidence="1">
    <location>
        <begin position="133"/>
        <end position="153"/>
    </location>
</feature>
<feature type="transmembrane region" description="Helical" evidence="1">
    <location>
        <begin position="222"/>
        <end position="247"/>
    </location>
</feature>
<gene>
    <name evidence="2" type="ORF">EMEDMD4_270151</name>
</gene>
<evidence type="ECO:0000313" key="2">
    <source>
        <dbReference type="EMBL" id="VTZ61375.1"/>
    </source>
</evidence>
<dbReference type="GO" id="GO:0005886">
    <property type="term" value="C:plasma membrane"/>
    <property type="evidence" value="ECO:0007669"/>
    <property type="project" value="TreeGrafter"/>
</dbReference>
<feature type="transmembrane region" description="Helical" evidence="1">
    <location>
        <begin position="267"/>
        <end position="297"/>
    </location>
</feature>
<feature type="transmembrane region" description="Helical" evidence="1">
    <location>
        <begin position="62"/>
        <end position="85"/>
    </location>
</feature>
<dbReference type="Proteomes" id="UP000507954">
    <property type="component" value="Unassembled WGS sequence"/>
</dbReference>
<keyword evidence="1" id="KW-0812">Transmembrane</keyword>
<sequence>MLLETIFSTRRNIRLSAMLRDFSIQSLFMGVLVAFVGFASSFAVVLHGITGVGASEAQAASGLMALSISMGICAVIVSAVTRLPVSIAWSTPGAALLASSGAVEGGFNAAVGAFLVCGLLIVIAGLWKPLGRIVSAIPAALANAMLAGVLLSLCFAPVKAVAFNPFFGLPIVLAWAVVGSVNRLYAVPAALVAFVLVVGFGVDMPDGALAGLSAALVPKPEVVSPAFSASALVSIAIPLFIVTMASQNIPGIAVLKVNDYHPDPGPLFAATGLFSLLSAPFGGHAVNLAAITAAMCAGSDSHPDRTRRYWSAIIAGFAYVVFGLLAGAVTTFVSLAPSVLIEAVAGLALIGAFSSSAVAAFTEAETREAAAITFLVTASGVGFAGVSGAFWGLAAGGLILALARFAKRRT</sequence>
<dbReference type="InterPro" id="IPR004711">
    <property type="entry name" value="Benzoate_Transporter"/>
</dbReference>